<dbReference type="EnsemblProtists" id="EKX32634">
    <property type="protein sequence ID" value="EKX32634"/>
    <property type="gene ID" value="GUITHDRAFT_121191"/>
</dbReference>
<evidence type="ECO:0000313" key="3">
    <source>
        <dbReference type="EnsemblProtists" id="EKX32634"/>
    </source>
</evidence>
<reference evidence="2 4" key="1">
    <citation type="journal article" date="2012" name="Nature">
        <title>Algal genomes reveal evolutionary mosaicism and the fate of nucleomorphs.</title>
        <authorList>
            <consortium name="DOE Joint Genome Institute"/>
            <person name="Curtis B.A."/>
            <person name="Tanifuji G."/>
            <person name="Burki F."/>
            <person name="Gruber A."/>
            <person name="Irimia M."/>
            <person name="Maruyama S."/>
            <person name="Arias M.C."/>
            <person name="Ball S.G."/>
            <person name="Gile G.H."/>
            <person name="Hirakawa Y."/>
            <person name="Hopkins J.F."/>
            <person name="Kuo A."/>
            <person name="Rensing S.A."/>
            <person name="Schmutz J."/>
            <person name="Symeonidi A."/>
            <person name="Elias M."/>
            <person name="Eveleigh R.J."/>
            <person name="Herman E.K."/>
            <person name="Klute M.J."/>
            <person name="Nakayama T."/>
            <person name="Obornik M."/>
            <person name="Reyes-Prieto A."/>
            <person name="Armbrust E.V."/>
            <person name="Aves S.J."/>
            <person name="Beiko R.G."/>
            <person name="Coutinho P."/>
            <person name="Dacks J.B."/>
            <person name="Durnford D.G."/>
            <person name="Fast N.M."/>
            <person name="Green B.R."/>
            <person name="Grisdale C.J."/>
            <person name="Hempel F."/>
            <person name="Henrissat B."/>
            <person name="Hoppner M.P."/>
            <person name="Ishida K."/>
            <person name="Kim E."/>
            <person name="Koreny L."/>
            <person name="Kroth P.G."/>
            <person name="Liu Y."/>
            <person name="Malik S.B."/>
            <person name="Maier U.G."/>
            <person name="McRose D."/>
            <person name="Mock T."/>
            <person name="Neilson J.A."/>
            <person name="Onodera N.T."/>
            <person name="Poole A.M."/>
            <person name="Pritham E.J."/>
            <person name="Richards T.A."/>
            <person name="Rocap G."/>
            <person name="Roy S.W."/>
            <person name="Sarai C."/>
            <person name="Schaack S."/>
            <person name="Shirato S."/>
            <person name="Slamovits C.H."/>
            <person name="Spencer D.F."/>
            <person name="Suzuki S."/>
            <person name="Worden A.Z."/>
            <person name="Zauner S."/>
            <person name="Barry K."/>
            <person name="Bell C."/>
            <person name="Bharti A.K."/>
            <person name="Crow J.A."/>
            <person name="Grimwood J."/>
            <person name="Kramer R."/>
            <person name="Lindquist E."/>
            <person name="Lucas S."/>
            <person name="Salamov A."/>
            <person name="McFadden G.I."/>
            <person name="Lane C.E."/>
            <person name="Keeling P.J."/>
            <person name="Gray M.W."/>
            <person name="Grigoriev I.V."/>
            <person name="Archibald J.M."/>
        </authorList>
    </citation>
    <scope>NUCLEOTIDE SEQUENCE</scope>
    <source>
        <strain evidence="2 4">CCMP2712</strain>
    </source>
</reference>
<dbReference type="PaxDb" id="55529-EKX32634"/>
<feature type="signal peptide" evidence="1">
    <location>
        <begin position="1"/>
        <end position="18"/>
    </location>
</feature>
<dbReference type="Proteomes" id="UP000011087">
    <property type="component" value="Unassembled WGS sequence"/>
</dbReference>
<reference evidence="4" key="2">
    <citation type="submission" date="2012-11" db="EMBL/GenBank/DDBJ databases">
        <authorList>
            <person name="Kuo A."/>
            <person name="Curtis B.A."/>
            <person name="Tanifuji G."/>
            <person name="Burki F."/>
            <person name="Gruber A."/>
            <person name="Irimia M."/>
            <person name="Maruyama S."/>
            <person name="Arias M.C."/>
            <person name="Ball S.G."/>
            <person name="Gile G.H."/>
            <person name="Hirakawa Y."/>
            <person name="Hopkins J.F."/>
            <person name="Rensing S.A."/>
            <person name="Schmutz J."/>
            <person name="Symeonidi A."/>
            <person name="Elias M."/>
            <person name="Eveleigh R.J."/>
            <person name="Herman E.K."/>
            <person name="Klute M.J."/>
            <person name="Nakayama T."/>
            <person name="Obornik M."/>
            <person name="Reyes-Prieto A."/>
            <person name="Armbrust E.V."/>
            <person name="Aves S.J."/>
            <person name="Beiko R.G."/>
            <person name="Coutinho P."/>
            <person name="Dacks J.B."/>
            <person name="Durnford D.G."/>
            <person name="Fast N.M."/>
            <person name="Green B.R."/>
            <person name="Grisdale C."/>
            <person name="Hempe F."/>
            <person name="Henrissat B."/>
            <person name="Hoppner M.P."/>
            <person name="Ishida K.-I."/>
            <person name="Kim E."/>
            <person name="Koreny L."/>
            <person name="Kroth P.G."/>
            <person name="Liu Y."/>
            <person name="Malik S.-B."/>
            <person name="Maier U.G."/>
            <person name="McRose D."/>
            <person name="Mock T."/>
            <person name="Neilson J.A."/>
            <person name="Onodera N.T."/>
            <person name="Poole A.M."/>
            <person name="Pritham E.J."/>
            <person name="Richards T.A."/>
            <person name="Rocap G."/>
            <person name="Roy S.W."/>
            <person name="Sarai C."/>
            <person name="Schaack S."/>
            <person name="Shirato S."/>
            <person name="Slamovits C.H."/>
            <person name="Spencer D.F."/>
            <person name="Suzuki S."/>
            <person name="Worden A.Z."/>
            <person name="Zauner S."/>
            <person name="Barry K."/>
            <person name="Bell C."/>
            <person name="Bharti A.K."/>
            <person name="Crow J.A."/>
            <person name="Grimwood J."/>
            <person name="Kramer R."/>
            <person name="Lindquist E."/>
            <person name="Lucas S."/>
            <person name="Salamov A."/>
            <person name="McFadden G.I."/>
            <person name="Lane C.E."/>
            <person name="Keeling P.J."/>
            <person name="Gray M.W."/>
            <person name="Grigoriev I.V."/>
            <person name="Archibald J.M."/>
        </authorList>
    </citation>
    <scope>NUCLEOTIDE SEQUENCE</scope>
    <source>
        <strain evidence="4">CCMP2712</strain>
    </source>
</reference>
<dbReference type="EMBL" id="JH993179">
    <property type="protein sequence ID" value="EKX32634.1"/>
    <property type="molecule type" value="Genomic_DNA"/>
</dbReference>
<accession>L1I9Q0</accession>
<evidence type="ECO:0000256" key="1">
    <source>
        <dbReference type="SAM" id="SignalP"/>
    </source>
</evidence>
<name>L1I9Q0_GUITC</name>
<keyword evidence="4" id="KW-1185">Reference proteome</keyword>
<gene>
    <name evidence="2" type="ORF">GUITHDRAFT_121191</name>
</gene>
<proteinExistence type="predicted"/>
<organism evidence="2">
    <name type="scientific">Guillardia theta (strain CCMP2712)</name>
    <name type="common">Cryptophyte</name>
    <dbReference type="NCBI Taxonomy" id="905079"/>
    <lineage>
        <taxon>Eukaryota</taxon>
        <taxon>Cryptophyceae</taxon>
        <taxon>Pyrenomonadales</taxon>
        <taxon>Geminigeraceae</taxon>
        <taxon>Guillardia</taxon>
    </lineage>
</organism>
<dbReference type="KEGG" id="gtt:GUITHDRAFT_121191"/>
<dbReference type="AlphaFoldDB" id="L1I9Q0"/>
<feature type="chain" id="PRO_5008769745" evidence="1">
    <location>
        <begin position="19"/>
        <end position="167"/>
    </location>
</feature>
<dbReference type="GeneID" id="17289369"/>
<dbReference type="RefSeq" id="XP_005819614.1">
    <property type="nucleotide sequence ID" value="XM_005819557.1"/>
</dbReference>
<sequence>MAAIALMVVMACWEAAGAIEILSPRPRELFSSLPVSPPLLLSPAMTRTAGADLDPDVRGGEAKLGLGINGRHLYDIPASSLIETSCGDFKEGSNEIAVYFMRRDQEAPQVFQFNITIRLDADQNEMIFYIPPKDSAHPRILHHLVTPRQQRPDDVQRCYSKTCSAQA</sequence>
<protein>
    <submittedName>
        <fullName evidence="2 3">Uncharacterized protein</fullName>
    </submittedName>
</protein>
<evidence type="ECO:0000313" key="4">
    <source>
        <dbReference type="Proteomes" id="UP000011087"/>
    </source>
</evidence>
<evidence type="ECO:0000313" key="2">
    <source>
        <dbReference type="EMBL" id="EKX32634.1"/>
    </source>
</evidence>
<dbReference type="HOGENOM" id="CLU_1597576_0_0_1"/>
<keyword evidence="1" id="KW-0732">Signal</keyword>
<reference evidence="3" key="3">
    <citation type="submission" date="2015-06" db="UniProtKB">
        <authorList>
            <consortium name="EnsemblProtists"/>
        </authorList>
    </citation>
    <scope>IDENTIFICATION</scope>
</reference>